<proteinExistence type="predicted"/>
<gene>
    <name evidence="2" type="ORF">FM114_05060</name>
</gene>
<dbReference type="InterPro" id="IPR024344">
    <property type="entry name" value="MDMPI_metal-binding"/>
</dbReference>
<organism evidence="2 3">
    <name type="scientific">Luteococcus japonicus LSP_Lj1</name>
    <dbReference type="NCBI Taxonomy" id="1255658"/>
    <lineage>
        <taxon>Bacteria</taxon>
        <taxon>Bacillati</taxon>
        <taxon>Actinomycetota</taxon>
        <taxon>Actinomycetes</taxon>
        <taxon>Propionibacteriales</taxon>
        <taxon>Propionibacteriaceae</taxon>
        <taxon>Luteococcus</taxon>
    </lineage>
</organism>
<dbReference type="InterPro" id="IPR034660">
    <property type="entry name" value="DinB/YfiT-like"/>
</dbReference>
<dbReference type="InterPro" id="IPR017517">
    <property type="entry name" value="Maleyloyr_isom"/>
</dbReference>
<dbReference type="NCBIfam" id="TIGR03083">
    <property type="entry name" value="maleylpyruvate isomerase family mycothiol-dependent enzyme"/>
    <property type="match status" value="1"/>
</dbReference>
<reference evidence="2 3" key="1">
    <citation type="submission" date="2017-02" db="EMBL/GenBank/DDBJ databases">
        <authorList>
            <person name="Peterson S.W."/>
        </authorList>
    </citation>
    <scope>NUCLEOTIDE SEQUENCE [LARGE SCALE GENOMIC DNA]</scope>
    <source>
        <strain evidence="2 3">LSP_Lj1</strain>
    </source>
</reference>
<dbReference type="EMBL" id="FUKQ01000018">
    <property type="protein sequence ID" value="SJN26077.1"/>
    <property type="molecule type" value="Genomic_DNA"/>
</dbReference>
<dbReference type="Proteomes" id="UP000188342">
    <property type="component" value="Unassembled WGS sequence"/>
</dbReference>
<sequence length="199" mass="22092">MGQTGGMSENRKDVAARHEAVCKNFSRIVDGVRDWSAPTPVEGWQAVDVVRHLVEWSRGMFGSVEGVTFGQIGSVDADPADVWRHHCEQMQMLLENSKADNLVLENEHFGKQPLVDAVANYYVPDVFMHSWDLATATGQESGLDSAICHQMLEGMEKQEEMLRASGQFGTRQPVADDVSSEQRLAAFIGRDPYWAPPAE</sequence>
<protein>
    <recommendedName>
        <fullName evidence="1">Mycothiol-dependent maleylpyruvate isomerase metal-binding domain-containing protein</fullName>
    </recommendedName>
</protein>
<accession>A0A1R4J202</accession>
<dbReference type="AlphaFoldDB" id="A0A1R4J202"/>
<evidence type="ECO:0000313" key="3">
    <source>
        <dbReference type="Proteomes" id="UP000188342"/>
    </source>
</evidence>
<evidence type="ECO:0000313" key="2">
    <source>
        <dbReference type="EMBL" id="SJN26077.1"/>
    </source>
</evidence>
<keyword evidence="3" id="KW-1185">Reference proteome</keyword>
<dbReference type="STRING" id="1255658.FM114_05060"/>
<name>A0A1R4J202_9ACTN</name>
<evidence type="ECO:0000259" key="1">
    <source>
        <dbReference type="Pfam" id="PF11716"/>
    </source>
</evidence>
<dbReference type="GO" id="GO:0046872">
    <property type="term" value="F:metal ion binding"/>
    <property type="evidence" value="ECO:0007669"/>
    <property type="project" value="InterPro"/>
</dbReference>
<dbReference type="Pfam" id="PF11716">
    <property type="entry name" value="MDMPI_N"/>
    <property type="match status" value="1"/>
</dbReference>
<dbReference type="SUPFAM" id="SSF109854">
    <property type="entry name" value="DinB/YfiT-like putative metalloenzymes"/>
    <property type="match status" value="1"/>
</dbReference>
<feature type="domain" description="Mycothiol-dependent maleylpyruvate isomerase metal-binding" evidence="1">
    <location>
        <begin position="20"/>
        <end position="134"/>
    </location>
</feature>